<dbReference type="EMBL" id="BOMI01000113">
    <property type="protein sequence ID" value="GID76953.1"/>
    <property type="molecule type" value="Genomic_DNA"/>
</dbReference>
<dbReference type="Proteomes" id="UP000609879">
    <property type="component" value="Unassembled WGS sequence"/>
</dbReference>
<protein>
    <submittedName>
        <fullName evidence="2">Serine hydrolase</fullName>
    </submittedName>
</protein>
<proteinExistence type="predicted"/>
<feature type="domain" description="Beta-lactamase-related" evidence="1">
    <location>
        <begin position="9"/>
        <end position="314"/>
    </location>
</feature>
<dbReference type="RefSeq" id="WP_203770328.1">
    <property type="nucleotide sequence ID" value="NZ_BAAABO010000020.1"/>
</dbReference>
<keyword evidence="2" id="KW-0378">Hydrolase</keyword>
<keyword evidence="3" id="KW-1185">Reference proteome</keyword>
<dbReference type="GO" id="GO:0016787">
    <property type="term" value="F:hydrolase activity"/>
    <property type="evidence" value="ECO:0007669"/>
    <property type="project" value="UniProtKB-KW"/>
</dbReference>
<organism evidence="2 3">
    <name type="scientific">Paractinoplanes deccanensis</name>
    <dbReference type="NCBI Taxonomy" id="113561"/>
    <lineage>
        <taxon>Bacteria</taxon>
        <taxon>Bacillati</taxon>
        <taxon>Actinomycetota</taxon>
        <taxon>Actinomycetes</taxon>
        <taxon>Micromonosporales</taxon>
        <taxon>Micromonosporaceae</taxon>
        <taxon>Paractinoplanes</taxon>
    </lineage>
</organism>
<dbReference type="InterPro" id="IPR001466">
    <property type="entry name" value="Beta-lactam-related"/>
</dbReference>
<evidence type="ECO:0000259" key="1">
    <source>
        <dbReference type="Pfam" id="PF00144"/>
    </source>
</evidence>
<gene>
    <name evidence="2" type="ORF">Ade02nite_55940</name>
</gene>
<dbReference type="InterPro" id="IPR050491">
    <property type="entry name" value="AmpC-like"/>
</dbReference>
<dbReference type="PANTHER" id="PTHR46825:SF8">
    <property type="entry name" value="BETA-LACTAMASE-RELATED"/>
    <property type="match status" value="1"/>
</dbReference>
<sequence>MSDLESLAQRTADELVKNRAGAVVGVLAGDDSAVRAAGSAGTDDVFEIGSITKVFTALALARLTVAGTVSLDDPLAALLPPDAKVPSRDNTPITLRHLATHTAGLPRLPTGMLPRLLLHPNDPDPYAGCTTPMLLAALARTRLAATPGKRFRYSNFGAGLLGLALARRAGTTYADLIARETALPIPDPARLIQGHTRRGRATPPWHLADMAGAGALHSTAGDLLAFLRHQLDHADDPAIRLTREVKHQINPFTWIHLGWMGRKLHARLGGQTHLWHNGGTAGFSSFAGFDPDNRVGVVLLSNTQRPLDQPATDLLRALAPSTASSEA</sequence>
<accession>A0ABQ3YAF9</accession>
<dbReference type="SUPFAM" id="SSF56601">
    <property type="entry name" value="beta-lactamase/transpeptidase-like"/>
    <property type="match status" value="1"/>
</dbReference>
<dbReference type="InterPro" id="IPR012338">
    <property type="entry name" value="Beta-lactam/transpept-like"/>
</dbReference>
<reference evidence="2 3" key="1">
    <citation type="submission" date="2021-01" db="EMBL/GenBank/DDBJ databases">
        <title>Whole genome shotgun sequence of Actinoplanes deccanensis NBRC 13994.</title>
        <authorList>
            <person name="Komaki H."/>
            <person name="Tamura T."/>
        </authorList>
    </citation>
    <scope>NUCLEOTIDE SEQUENCE [LARGE SCALE GENOMIC DNA]</scope>
    <source>
        <strain evidence="2 3">NBRC 13994</strain>
    </source>
</reference>
<dbReference type="Pfam" id="PF00144">
    <property type="entry name" value="Beta-lactamase"/>
    <property type="match status" value="1"/>
</dbReference>
<name>A0ABQ3YAF9_9ACTN</name>
<dbReference type="PANTHER" id="PTHR46825">
    <property type="entry name" value="D-ALANYL-D-ALANINE-CARBOXYPEPTIDASE/ENDOPEPTIDASE AMPH"/>
    <property type="match status" value="1"/>
</dbReference>
<evidence type="ECO:0000313" key="2">
    <source>
        <dbReference type="EMBL" id="GID76953.1"/>
    </source>
</evidence>
<dbReference type="Gene3D" id="3.40.710.10">
    <property type="entry name" value="DD-peptidase/beta-lactamase superfamily"/>
    <property type="match status" value="1"/>
</dbReference>
<comment type="caution">
    <text evidence="2">The sequence shown here is derived from an EMBL/GenBank/DDBJ whole genome shotgun (WGS) entry which is preliminary data.</text>
</comment>
<evidence type="ECO:0000313" key="3">
    <source>
        <dbReference type="Proteomes" id="UP000609879"/>
    </source>
</evidence>